<reference evidence="2" key="1">
    <citation type="submission" date="2022-10" db="EMBL/GenBank/DDBJ databases">
        <title>Candidatus Kirkpatrella diaphorinas gen. nov., sp. nov., an uncultured endosymbiont identified in a population of Diaphorina citri from Hawaii.</title>
        <authorList>
            <person name="Henry E.M."/>
            <person name="Carlson C.R."/>
            <person name="Kuo Y.-W."/>
        </authorList>
    </citation>
    <scope>NUCLEOTIDE SEQUENCE</scope>
    <source>
        <strain evidence="2">CADCRV1</strain>
    </source>
</reference>
<proteinExistence type="predicted"/>
<evidence type="ECO:0000256" key="1">
    <source>
        <dbReference type="SAM" id="SignalP"/>
    </source>
</evidence>
<feature type="chain" id="PRO_5045386508" evidence="1">
    <location>
        <begin position="19"/>
        <end position="604"/>
    </location>
</feature>
<dbReference type="RefSeq" id="WP_319806714.1">
    <property type="nucleotide sequence ID" value="NZ_CP107052.1"/>
</dbReference>
<evidence type="ECO:0000313" key="3">
    <source>
        <dbReference type="Proteomes" id="UP001163831"/>
    </source>
</evidence>
<name>A0ABY6GI98_9PROT</name>
<dbReference type="Proteomes" id="UP001163831">
    <property type="component" value="Chromosome"/>
</dbReference>
<sequence>MNKILHFLAALWASNVYAQSTVTQTSDLEVTFPNLSTQGDAPVLSIGGTQSSNSAPGQNTDPYTPSHALVLGGQRVGSLNAAAETDQLGSGASIIVRGMPDGFMDMGCLICTVMTTYPMFQSRAGLSSNLTDVTNIGDDPSYDTVTEYLQPGSAEPVLVLEDVTYDATHIYLPKDHYLTPQQIARIHQNQYIVTNSITSDVAAPEFPTDDGLVNPKSGKTLAPGNYYVSLVNDVAEDGSSISVQGWGVLGGNSSGHPWKADDVPTTTYDTVRNNFGKAVAMIGAPTQAGAINVYAAFNPSDNPHSMIDHVGGAEFDMHYMGTASNQASMTGLLISYDCSGAAAPSSGGCYHPTYDSSAILINGQNLPNGIQNNVSGWANEYKGYNFYIPGSKAPDQGKGNRHTSFESRTPSIDGHNLVTRAWTEQVTDADTPSWTDYRVNFGLNVDGDQWRAVPDSGSDMGFISFNYNVANLGGVCLIGSNSANLNKDFPGFCVRADGTTWFGNSLELPSGVNIEARANVNGAINIGATLSGNNQGDWVVGTQISGGASIRGVNYVYAKQYVEQLQTPASGSATCAAGQFTDDANYHYVCVGTNHWRRVALSDF</sequence>
<organism evidence="2 3">
    <name type="scientific">Candidatus Kirkpatrickella diaphorinae</name>
    <dbReference type="NCBI Taxonomy" id="2984322"/>
    <lineage>
        <taxon>Bacteria</taxon>
        <taxon>Pseudomonadati</taxon>
        <taxon>Pseudomonadota</taxon>
        <taxon>Alphaproteobacteria</taxon>
        <taxon>Acetobacterales</taxon>
        <taxon>Acetobacteraceae</taxon>
        <taxon>Candidatus Kirkpatrickella</taxon>
    </lineage>
</organism>
<feature type="signal peptide" evidence="1">
    <location>
        <begin position="1"/>
        <end position="18"/>
    </location>
</feature>
<keyword evidence="1" id="KW-0732">Signal</keyword>
<accession>A0ABY6GI98</accession>
<keyword evidence="3" id="KW-1185">Reference proteome</keyword>
<dbReference type="EMBL" id="CP107052">
    <property type="protein sequence ID" value="UYH51120.1"/>
    <property type="molecule type" value="Genomic_DNA"/>
</dbReference>
<gene>
    <name evidence="2" type="ORF">N5W20_08530</name>
</gene>
<evidence type="ECO:0000313" key="2">
    <source>
        <dbReference type="EMBL" id="UYH51120.1"/>
    </source>
</evidence>
<protein>
    <submittedName>
        <fullName evidence="2">Uncharacterized protein</fullName>
    </submittedName>
</protein>